<evidence type="ECO:0000256" key="1">
    <source>
        <dbReference type="SAM" id="SignalP"/>
    </source>
</evidence>
<evidence type="ECO:0000313" key="2">
    <source>
        <dbReference type="EMBL" id="QIG80347.1"/>
    </source>
</evidence>
<proteinExistence type="predicted"/>
<accession>A0A6G6Y6C5</accession>
<keyword evidence="3" id="KW-1185">Reference proteome</keyword>
<feature type="signal peptide" evidence="1">
    <location>
        <begin position="1"/>
        <end position="19"/>
    </location>
</feature>
<dbReference type="InterPro" id="IPR019660">
    <property type="entry name" value="Put_sensory_transdc_reg_YbjN"/>
</dbReference>
<evidence type="ECO:0000313" key="3">
    <source>
        <dbReference type="Proteomes" id="UP000501568"/>
    </source>
</evidence>
<dbReference type="Proteomes" id="UP000501568">
    <property type="component" value="Chromosome"/>
</dbReference>
<dbReference type="RefSeq" id="WP_165327354.1">
    <property type="nucleotide sequence ID" value="NZ_CP049109.1"/>
</dbReference>
<gene>
    <name evidence="2" type="ORF">G5C33_11545</name>
</gene>
<dbReference type="EMBL" id="CP049109">
    <property type="protein sequence ID" value="QIG80347.1"/>
    <property type="molecule type" value="Genomic_DNA"/>
</dbReference>
<name>A0A6G6Y6C5_9SPHN</name>
<dbReference type="Pfam" id="PF10722">
    <property type="entry name" value="YbjN"/>
    <property type="match status" value="1"/>
</dbReference>
<keyword evidence="1" id="KW-0732">Signal</keyword>
<dbReference type="CDD" id="cd17511">
    <property type="entry name" value="YbjN_AmyR-like"/>
    <property type="match status" value="1"/>
</dbReference>
<protein>
    <submittedName>
        <fullName evidence="2">YbjN domain-containing protein</fullName>
    </submittedName>
</protein>
<reference evidence="2 3" key="1">
    <citation type="submission" date="2020-02" db="EMBL/GenBank/DDBJ databases">
        <authorList>
            <person name="Zheng R.K."/>
            <person name="Sun C.M."/>
        </authorList>
    </citation>
    <scope>NUCLEOTIDE SEQUENCE [LARGE SCALE GENOMIC DNA]</scope>
    <source>
        <strain evidence="3">zrk23</strain>
    </source>
</reference>
<sequence length="177" mass="19503">MSLLIGGVWLLLFAGTASAQDRDPCAADMVCASAPQSVFAAMEAAELDPVMATDGIGDPMIESDAEAFHFDVYFYGCEEHRNCDSLRFEVAFSPGDFNTIELANDWNASKRFLQASVKEDGRFALAYDVGTIGGLNQRNFADVLDWWHSMLEEFQEFVQQRVSVSQTEPETVAVPGK</sequence>
<dbReference type="AlphaFoldDB" id="A0A6G6Y6C5"/>
<organism evidence="2 3">
    <name type="scientific">Stakelama tenebrarum</name>
    <dbReference type="NCBI Taxonomy" id="2711215"/>
    <lineage>
        <taxon>Bacteria</taxon>
        <taxon>Pseudomonadati</taxon>
        <taxon>Pseudomonadota</taxon>
        <taxon>Alphaproteobacteria</taxon>
        <taxon>Sphingomonadales</taxon>
        <taxon>Sphingomonadaceae</taxon>
        <taxon>Stakelama</taxon>
    </lineage>
</organism>
<dbReference type="KEGG" id="spzr:G5C33_11545"/>
<feature type="chain" id="PRO_5026343560" evidence="1">
    <location>
        <begin position="20"/>
        <end position="177"/>
    </location>
</feature>